<dbReference type="AlphaFoldDB" id="A0A0K2T1G0"/>
<comment type="similarity">
    <text evidence="2">Belongs to the thymosin beta family.</text>
</comment>
<evidence type="ECO:0000256" key="7">
    <source>
        <dbReference type="SAM" id="Phobius"/>
    </source>
</evidence>
<evidence type="ECO:0000256" key="5">
    <source>
        <dbReference type="ARBA" id="ARBA00023212"/>
    </source>
</evidence>
<feature type="region of interest" description="Disordered" evidence="6">
    <location>
        <begin position="780"/>
        <end position="800"/>
    </location>
</feature>
<keyword evidence="7" id="KW-1133">Transmembrane helix</keyword>
<sequence>MSKLLDISALGGFILFACSGWATISLILLFVGYSFFHQWIQGSQCQAKERLDGKTAIITGGTAGIGKEVARILSSRGARVVIGCRDLVKGRKVVDGIKAITHGQIVLLPLDLSSLQSVKKFAEKILETEKHGAHILINNAGFYSPSFKNTVDGHEMVFQVNYLGHFLLVNLLLPLLRVSAPARIINMTSKLNSKNSTDFDDVNSEKDFQPKGSYEKSKVANALFTKELAKRLEGSGVSVYGVNPGSTNTALMKSLMPSLPGHAQTIAEILYGLSTKTPESGAQTTVNCALNHDLSNESGNMYSECMIDHKGFEEDEEVQKKLWALSEKLLNLDFTKQFASSSSVKILDINDTPLPPLPLDATPDTEESPSFSPQEEKFEEMIPQNKNASQKVISSPAFDDAPSAPSRENINAILDNYDNINEKMDSFAEESYNSNQIKEENITLVSSPQSIAIEEEVNEVVNSPSQLMSGIIPNKIEEIGVLNDENTFDLLDNIKNFDKNSLSHPGNFKDDSLLPSQETIEDEKLMMTEEINKNKGMFSDVKDQLLGASHDNLKNVDTVVKENLPDKYDILSEKGHQEVLKELNDFDSHDLQKVNSPGTVDPQEFLRREVVMKEIEGFSSEKLLKTDTITEAYLPTNEDIKHEMSEIESDIKESKKIYSDVMSEVNYFESSNLKSVDTEESVYLPDKIDLSVERALQGVMEEVKDQSKHLSHIEHIKEPVGPDVLMKEEMNRNDTLDSVVHFDKSNLKHSEVDEKSVLPSVEDIQSERLRNNFTHDVESFEKSSLKSTPVNEKNLLPDSNDIQSEKHHYELLAGIESFPHDELKNSEMKEPISPAKLAKQELVRDSVLQDVETYDKSKLTHSFMEEKGILPSSSDIVEERQHLELLTGIESFDSHHLKASSMREPISPMDLAKHEFAHNAMLAGVESYDKLNLTHSETQEKNILPSSSDILHERERVVLEEGSSKFKPLNPREISEPDHQVFEAKEGFMDPKEMMGDVQMFHSKSRNMSGSSSGSLESSNVKSINSTNPLSAPLTTPLTIDEQQRNSSSDEWVKLDKQSGGDLLG</sequence>
<proteinExistence type="inferred from homology"/>
<dbReference type="PROSITE" id="PS51257">
    <property type="entry name" value="PROKAR_LIPOPROTEIN"/>
    <property type="match status" value="1"/>
</dbReference>
<evidence type="ECO:0000256" key="6">
    <source>
        <dbReference type="SAM" id="MobiDB-lite"/>
    </source>
</evidence>
<dbReference type="GO" id="GO:0003785">
    <property type="term" value="F:actin monomer binding"/>
    <property type="evidence" value="ECO:0007669"/>
    <property type="project" value="InterPro"/>
</dbReference>
<dbReference type="GO" id="GO:0005856">
    <property type="term" value="C:cytoskeleton"/>
    <property type="evidence" value="ECO:0007669"/>
    <property type="project" value="UniProtKB-SubCell"/>
</dbReference>
<reference evidence="8" key="1">
    <citation type="submission" date="2014-05" db="EMBL/GenBank/DDBJ databases">
        <authorList>
            <person name="Chronopoulou M."/>
        </authorList>
    </citation>
    <scope>NUCLEOTIDE SEQUENCE</scope>
    <source>
        <tissue evidence="8">Whole organism</tissue>
    </source>
</reference>
<keyword evidence="7" id="KW-0472">Membrane</keyword>
<keyword evidence="4" id="KW-0560">Oxidoreductase</keyword>
<dbReference type="InterPro" id="IPR038386">
    <property type="entry name" value="Beta-thymosin_sf"/>
</dbReference>
<dbReference type="Gene3D" id="3.40.50.720">
    <property type="entry name" value="NAD(P)-binding Rossmann-like Domain"/>
    <property type="match status" value="1"/>
</dbReference>
<feature type="region of interest" description="Disordered" evidence="6">
    <location>
        <begin position="1003"/>
        <end position="1065"/>
    </location>
</feature>
<dbReference type="Gene3D" id="1.20.5.520">
    <property type="entry name" value="Single helix bin"/>
    <property type="match status" value="6"/>
</dbReference>
<dbReference type="SMART" id="SM00152">
    <property type="entry name" value="THY"/>
    <property type="match status" value="8"/>
</dbReference>
<feature type="compositionally biased region" description="Low complexity" evidence="6">
    <location>
        <begin position="1006"/>
        <end position="1023"/>
    </location>
</feature>
<dbReference type="InterPro" id="IPR001152">
    <property type="entry name" value="Beta-thymosin"/>
</dbReference>
<keyword evidence="7" id="KW-0812">Transmembrane</keyword>
<dbReference type="PRINTS" id="PR00081">
    <property type="entry name" value="GDHRDH"/>
</dbReference>
<evidence type="ECO:0000256" key="2">
    <source>
        <dbReference type="ARBA" id="ARBA00009511"/>
    </source>
</evidence>
<dbReference type="PANTHER" id="PTHR43157">
    <property type="entry name" value="PHOSPHATIDYLINOSITOL-GLYCAN BIOSYNTHESIS CLASS F PROTEIN-RELATED"/>
    <property type="match status" value="1"/>
</dbReference>
<evidence type="ECO:0000313" key="8">
    <source>
        <dbReference type="EMBL" id="CDW19670.1"/>
    </source>
</evidence>
<dbReference type="InterPro" id="IPR036291">
    <property type="entry name" value="NAD(P)-bd_dom_sf"/>
</dbReference>
<evidence type="ECO:0000256" key="3">
    <source>
        <dbReference type="ARBA" id="ARBA00022490"/>
    </source>
</evidence>
<protein>
    <submittedName>
        <fullName evidence="8">Retinol dehydrogenase 13like [Oryzias latipes]</fullName>
    </submittedName>
</protein>
<evidence type="ECO:0000256" key="4">
    <source>
        <dbReference type="ARBA" id="ARBA00023002"/>
    </source>
</evidence>
<dbReference type="GO" id="GO:0016491">
    <property type="term" value="F:oxidoreductase activity"/>
    <property type="evidence" value="ECO:0007669"/>
    <property type="project" value="UniProtKB-KW"/>
</dbReference>
<dbReference type="GO" id="GO:0007015">
    <property type="term" value="P:actin filament organization"/>
    <property type="evidence" value="ECO:0007669"/>
    <property type="project" value="InterPro"/>
</dbReference>
<dbReference type="Pfam" id="PF00106">
    <property type="entry name" value="adh_short"/>
    <property type="match status" value="1"/>
</dbReference>
<dbReference type="EMBL" id="HACA01002309">
    <property type="protein sequence ID" value="CDW19670.1"/>
    <property type="molecule type" value="Transcribed_RNA"/>
</dbReference>
<accession>A0A0K2T1G0</accession>
<evidence type="ECO:0000256" key="1">
    <source>
        <dbReference type="ARBA" id="ARBA00004245"/>
    </source>
</evidence>
<keyword evidence="5" id="KW-0206">Cytoskeleton</keyword>
<name>A0A0K2T1G0_LEPSM</name>
<keyword evidence="3" id="KW-0963">Cytoplasm</keyword>
<feature type="transmembrane region" description="Helical" evidence="7">
    <location>
        <begin position="12"/>
        <end position="36"/>
    </location>
</feature>
<dbReference type="OrthoDB" id="191139at2759"/>
<dbReference type="InterPro" id="IPR002347">
    <property type="entry name" value="SDR_fam"/>
</dbReference>
<comment type="subcellular location">
    <subcellularLocation>
        <location evidence="1">Cytoplasm</location>
        <location evidence="1">Cytoskeleton</location>
    </subcellularLocation>
</comment>
<dbReference type="SUPFAM" id="SSF51735">
    <property type="entry name" value="NAD(P)-binding Rossmann-fold domains"/>
    <property type="match status" value="1"/>
</dbReference>
<dbReference type="PANTHER" id="PTHR43157:SF73">
    <property type="entry name" value="WW DOMAIN-CONTAINING OXIDOREDUCTASE-LIKE PROTEIN"/>
    <property type="match status" value="1"/>
</dbReference>
<dbReference type="Pfam" id="PF01290">
    <property type="entry name" value="Thymosin"/>
    <property type="match status" value="3"/>
</dbReference>
<feature type="compositionally biased region" description="Polar residues" evidence="6">
    <location>
        <begin position="1024"/>
        <end position="1038"/>
    </location>
</feature>
<organism evidence="8">
    <name type="scientific">Lepeophtheirus salmonis</name>
    <name type="common">Salmon louse</name>
    <name type="synonym">Caligus salmonis</name>
    <dbReference type="NCBI Taxonomy" id="72036"/>
    <lineage>
        <taxon>Eukaryota</taxon>
        <taxon>Metazoa</taxon>
        <taxon>Ecdysozoa</taxon>
        <taxon>Arthropoda</taxon>
        <taxon>Crustacea</taxon>
        <taxon>Multicrustacea</taxon>
        <taxon>Hexanauplia</taxon>
        <taxon>Copepoda</taxon>
        <taxon>Siphonostomatoida</taxon>
        <taxon>Caligidae</taxon>
        <taxon>Lepeophtheirus</taxon>
    </lineage>
</organism>